<feature type="region of interest" description="Disordered" evidence="14">
    <location>
        <begin position="1443"/>
        <end position="1617"/>
    </location>
</feature>
<dbReference type="OMA" id="WLSTFQF"/>
<dbReference type="SMART" id="SM00320">
    <property type="entry name" value="WD40"/>
    <property type="match status" value="2"/>
</dbReference>
<feature type="region of interest" description="Disordered" evidence="14">
    <location>
        <begin position="980"/>
        <end position="1005"/>
    </location>
</feature>
<feature type="compositionally biased region" description="Polar residues" evidence="14">
    <location>
        <begin position="980"/>
        <end position="990"/>
    </location>
</feature>
<dbReference type="GO" id="GO:0017056">
    <property type="term" value="F:structural constituent of nuclear pore"/>
    <property type="evidence" value="ECO:0007669"/>
    <property type="project" value="Ensembl"/>
</dbReference>
<reference evidence="17" key="3">
    <citation type="submission" date="2025-09" db="UniProtKB">
        <authorList>
            <consortium name="Ensembl"/>
        </authorList>
    </citation>
    <scope>IDENTIFICATION</scope>
</reference>
<feature type="region of interest" description="Disordered" evidence="14">
    <location>
        <begin position="1231"/>
        <end position="1318"/>
    </location>
</feature>
<feature type="compositionally biased region" description="Low complexity" evidence="14">
    <location>
        <begin position="1553"/>
        <end position="1581"/>
    </location>
</feature>
<dbReference type="GO" id="GO:1990876">
    <property type="term" value="C:cytoplasmic side of nuclear pore"/>
    <property type="evidence" value="ECO:0007669"/>
    <property type="project" value="Ensembl"/>
</dbReference>
<evidence type="ECO:0000256" key="12">
    <source>
        <dbReference type="ARBA" id="ARBA00077390"/>
    </source>
</evidence>
<dbReference type="InterPro" id="IPR001680">
    <property type="entry name" value="WD40_rpt"/>
</dbReference>
<comment type="subunit">
    <text evidence="10">Homodimer. Part of the nuclear pore complex (NPC). Interacts with NUP88. Interacts with ZFP36; this interaction increases upon lipopolysaccharide (LPS) stimulation. Interacts with DDX19. Interacts with XPO1. Interacts with XPO5.</text>
</comment>
<dbReference type="PANTHER" id="PTHR23193:SF21">
    <property type="entry name" value="NUCLEAR PORE COMPLEX PROTEIN NUP214"/>
    <property type="match status" value="1"/>
</dbReference>
<comment type="function">
    <text evidence="9">Part of the nuclear pore complex. Has a critical role in nucleocytoplasmic transport. May serve as a docking site in the receptor-mediated import of substrates across the nuclear pore complex.</text>
</comment>
<evidence type="ECO:0000313" key="17">
    <source>
        <dbReference type="Ensembl" id="ENSMLUP00000004455.2"/>
    </source>
</evidence>
<evidence type="ECO:0000256" key="7">
    <source>
        <dbReference type="ARBA" id="ARBA00023132"/>
    </source>
</evidence>
<reference evidence="17 18" key="1">
    <citation type="journal article" date="2011" name="Nature">
        <title>A high-resolution map of human evolutionary constraint using 29 mammals.</title>
        <authorList>
            <person name="Lindblad-Toh K."/>
            <person name="Garber M."/>
            <person name="Zuk O."/>
            <person name="Lin M.F."/>
            <person name="Parker B.J."/>
            <person name="Washietl S."/>
            <person name="Kheradpour P."/>
            <person name="Ernst J."/>
            <person name="Jordan G."/>
            <person name="Mauceli E."/>
            <person name="Ward L.D."/>
            <person name="Lowe C.B."/>
            <person name="Holloway A.K."/>
            <person name="Clamp M."/>
            <person name="Gnerre S."/>
            <person name="Alfoldi J."/>
            <person name="Beal K."/>
            <person name="Chang J."/>
            <person name="Clawson H."/>
            <person name="Cuff J."/>
            <person name="Di Palma F."/>
            <person name="Fitzgerald S."/>
            <person name="Flicek P."/>
            <person name="Guttman M."/>
            <person name="Hubisz M.J."/>
            <person name="Jaffe D.B."/>
            <person name="Jungreis I."/>
            <person name="Kent W.J."/>
            <person name="Kostka D."/>
            <person name="Lara M."/>
            <person name="Martins A.L."/>
            <person name="Massingham T."/>
            <person name="Moltke I."/>
            <person name="Raney B.J."/>
            <person name="Rasmussen M.D."/>
            <person name="Robinson J."/>
            <person name="Stark A."/>
            <person name="Vilella A.J."/>
            <person name="Wen J."/>
            <person name="Xie X."/>
            <person name="Zody M.C."/>
            <person name="Baldwin J."/>
            <person name="Bloom T."/>
            <person name="Chin C.W."/>
            <person name="Heiman D."/>
            <person name="Nicol R."/>
            <person name="Nusbaum C."/>
            <person name="Young S."/>
            <person name="Wilkinson J."/>
            <person name="Worley K.C."/>
            <person name="Kovar C.L."/>
            <person name="Muzny D.M."/>
            <person name="Gibbs R.A."/>
            <person name="Cree A."/>
            <person name="Dihn H.H."/>
            <person name="Fowler G."/>
            <person name="Jhangiani S."/>
            <person name="Joshi V."/>
            <person name="Lee S."/>
            <person name="Lewis L.R."/>
            <person name="Nazareth L.V."/>
            <person name="Okwuonu G."/>
            <person name="Santibanez J."/>
            <person name="Warren W.C."/>
            <person name="Mardis E.R."/>
            <person name="Weinstock G.M."/>
            <person name="Wilson R.K."/>
            <person name="Delehaunty K."/>
            <person name="Dooling D."/>
            <person name="Fronik C."/>
            <person name="Fulton L."/>
            <person name="Fulton B."/>
            <person name="Graves T."/>
            <person name="Minx P."/>
            <person name="Sodergren E."/>
            <person name="Birney E."/>
            <person name="Margulies E.H."/>
            <person name="Herrero J."/>
            <person name="Green E.D."/>
            <person name="Haussler D."/>
            <person name="Siepel A."/>
            <person name="Goldman N."/>
            <person name="Pollard K.S."/>
            <person name="Pedersen J.S."/>
            <person name="Lander E.S."/>
            <person name="Kellis M."/>
        </authorList>
    </citation>
    <scope>NUCLEOTIDE SEQUENCE [LARGE SCALE GENOMIC DNA]</scope>
</reference>
<feature type="compositionally biased region" description="Polar residues" evidence="14">
    <location>
        <begin position="1173"/>
        <end position="1183"/>
    </location>
</feature>
<feature type="domain" description="Nuclear pore complex protein Nup214 phenylalanine-glycine (FG)" evidence="16">
    <location>
        <begin position="1892"/>
        <end position="1953"/>
    </location>
</feature>
<keyword evidence="7" id="KW-0906">Nuclear pore complex</keyword>
<dbReference type="Ensembl" id="ENSMLUT00000004890.2">
    <property type="protein sequence ID" value="ENSMLUP00000004455.2"/>
    <property type="gene ID" value="ENSMLUG00000004875.2"/>
</dbReference>
<dbReference type="Gene3D" id="2.130.10.10">
    <property type="entry name" value="YVTN repeat-like/Quinoprotein amine dehydrogenase"/>
    <property type="match status" value="1"/>
</dbReference>
<feature type="compositionally biased region" description="Polar residues" evidence="14">
    <location>
        <begin position="1125"/>
        <end position="1143"/>
    </location>
</feature>
<evidence type="ECO:0000256" key="11">
    <source>
        <dbReference type="ARBA" id="ARBA00068360"/>
    </source>
</evidence>
<evidence type="ECO:0000256" key="6">
    <source>
        <dbReference type="ARBA" id="ARBA00023010"/>
    </source>
</evidence>
<evidence type="ECO:0000259" key="16">
    <source>
        <dbReference type="Pfam" id="PF18617"/>
    </source>
</evidence>
<feature type="region of interest" description="Disordered" evidence="14">
    <location>
        <begin position="1125"/>
        <end position="1205"/>
    </location>
</feature>
<feature type="compositionally biased region" description="Polar residues" evidence="14">
    <location>
        <begin position="1355"/>
        <end position="1365"/>
    </location>
</feature>
<feature type="compositionally biased region" description="Low complexity" evidence="14">
    <location>
        <begin position="445"/>
        <end position="455"/>
    </location>
</feature>
<keyword evidence="18" id="KW-1185">Reference proteome</keyword>
<evidence type="ECO:0000256" key="2">
    <source>
        <dbReference type="ARBA" id="ARBA00022448"/>
    </source>
</evidence>
<proteinExistence type="predicted"/>
<feature type="domain" description="Nucleoporin Nup159/Nup146 N-terminal" evidence="15">
    <location>
        <begin position="35"/>
        <end position="398"/>
    </location>
</feature>
<feature type="compositionally biased region" description="Low complexity" evidence="14">
    <location>
        <begin position="1276"/>
        <end position="1294"/>
    </location>
</feature>
<dbReference type="GO" id="GO:0005049">
    <property type="term" value="F:nuclear export signal receptor activity"/>
    <property type="evidence" value="ECO:0007669"/>
    <property type="project" value="Ensembl"/>
</dbReference>
<feature type="region of interest" description="Disordered" evidence="14">
    <location>
        <begin position="595"/>
        <end position="692"/>
    </location>
</feature>
<dbReference type="GO" id="GO:0006606">
    <property type="term" value="P:protein import into nucleus"/>
    <property type="evidence" value="ECO:0007669"/>
    <property type="project" value="Ensembl"/>
</dbReference>
<dbReference type="InterPro" id="IPR039462">
    <property type="entry name" value="Nup159/Nup146_N"/>
</dbReference>
<dbReference type="EMBL" id="AAPE02052690">
    <property type="status" value="NOT_ANNOTATED_CDS"/>
    <property type="molecule type" value="Genomic_DNA"/>
</dbReference>
<organism evidence="17 18">
    <name type="scientific">Myotis lucifugus</name>
    <name type="common">Little brown bat</name>
    <dbReference type="NCBI Taxonomy" id="59463"/>
    <lineage>
        <taxon>Eukaryota</taxon>
        <taxon>Metazoa</taxon>
        <taxon>Chordata</taxon>
        <taxon>Craniata</taxon>
        <taxon>Vertebrata</taxon>
        <taxon>Euteleostomi</taxon>
        <taxon>Mammalia</taxon>
        <taxon>Eutheria</taxon>
        <taxon>Laurasiatheria</taxon>
        <taxon>Chiroptera</taxon>
        <taxon>Yangochiroptera</taxon>
        <taxon>Vespertilionidae</taxon>
        <taxon>Myotis</taxon>
    </lineage>
</organism>
<dbReference type="InParanoid" id="G1P3G0"/>
<gene>
    <name evidence="17" type="primary">NUP214</name>
</gene>
<sequence length="2066" mass="209631">MGDEMDAMIPEREMKDFQFRALKKVRIFDSPEELPRERSSLLAVSNKYGLVFAGGASGLHIFPTKNLLIQNKPGDDPNKIVDKVQGLLVPMKFPIHHLALSCDNLTLSACMMSSEYGSIIAFFDVRTFSNEAKQQKRPFAYHKLLKDAGGMVIDMKWNPTVPSMVAVCLADGSIAVLQVTETVKVCATLPSTVAVTSVCWSPKGKQLAVGKQNGTVVQYLPTLQEKKVIPCPPFYESDHPVRVLDVLWIGTYVFTIVYAAADGTLETSPDVVMALLPKKDEKHPEVFVNFMEPCYGCCTERQHHYYLSHVEEWDLVLAASAASTEVSILARQSDQINWESWLLEDSSRAELPVTDKNDDSLPMGVAIDYTNQVEIAITDEKTLPPAPVLLLLSTDGVLCPFYMINQNPGVRSLIKTPEPLPLEGERQPRSSGSIPTTPTSPVPQKPEASAAAAPVSVPPSLPAAPTATFSLPSAVGASAAFSFGSSSLKSSGSVAGEPPPYPSGSDTSKAAVGSGAATFSFAPPQAPLAPTPAASPMAPAAASFSFGSSGFKPPLESTPMPSASTPGIGLKPSFPPSASAVKLNLGEKFTAVAASAPNSTPSTPPMLPFSASKPASSGPLSHPTPLSAASGSVSAKSSASPSASGRSAHGGPGPVSSVGQKSPRITAPVAKAGSPQAKSLATPVTEKQGHQWKESDPVIVGIGEEIAHFQKELEELKARTAKACFQVGTSEEMKMLRTESDDLHGFLLEIKDTTESLHGDISALKTTLLEGFAGVEEAREQSARNRDSGYRHLLYRRPLDPRSEAQLQEIRRLHQYVKFAVQDVNDVLDLEWDQHLEQKRKQKRLLVPERETLFNTLANNREIINQQRKRLNCLVDSLQQLRLYNHTSQWRLPSGAPSQSSTHSFDSDLESLRNALLKTTIESHTKPLPKVPAKLSPVKQAQLRNFLAKRKTPPVRSTAPASLSRSAFLSQRYYEDLDEASSTSSISQSLENEDTQAPCKDDDAGIQVPRHAPVVRTPSIQPGLLPQAAAPFAKSHLSHGPPGVLGASASTSASKIIPQGADSTMLATKTVKHGAPGPSHTIPAPQAAAAAALRRQMASQAPAVSTLTESTLKTVPQVVNVQELKNNPSSPAMGSPVSHSTAKTPHPVLTPGAANNQAKPGSLINSLKLPGPTSASGQLSSGDKASGPGATKLETAVTSTPSSVGQFSKPFSFSSSGTGFNFGIITPTPSSTFAATQGATPPAKESSQPDTFPFGGGGKPFSEAIPESSSPSTVTAAPNTTGAAGAPAGESAPPGSRPAAPPGIALSTPPSKLEAAPSKAGELLFPTSLAGETLGSFSGLRVGQADDSTKPASKAPSTSLSSAQPAKTSLVSSGFNFGGPAALGKPAEPPLTSSVTATTVAPAASTSTNSASTGVFGSLPLTGTGASGVIGFGGLSLSGSKTGFSFGSQPTSGTAPPSAPPPATTATPLPTSFSTLSFGGLLSSASAPTPPVSSAKSTEEVTSPSSSEKLGTSEASASAASLLGPQPSAPLPQAPLQTPDPVKKEPVPAPPTGSSLDPTAPSSSLPAPSAEAAAAATGVPDVKTEPASLPSLSVPGQPAVTAAPTPSAGPVTAEAPSPPPPVLLPALLQAPAADSVAFGTVTSGSSVFTQPPAAVLAPLSASSPQHGLHPLGTPVFGSAAAGQQLGFGNPALALGHGVFGQTAFGQAAFGQSTSSPASSFSFSQPGSSGSAFGQSASSPSTSTSGNVFGASSSASSSISFSFGQSSANTGAGVFGQSTPPAFGQSPGFGQGSSVFGSTSATTTTASSSGFSFCQASGFGSSNAGSLFGQAANTSGTVFGQQSPSSSGSVFGSGSAGRGGGFFSGLGGKPSQDAANKNPFSSASGGFGSTAAPNTSNLFGNSGAKTFGGFASSSFGEQKPAGTFSAGGGSVASQGFGFSSPNKTGGFGAAPVFGSPPTFGGSPGFGGVPAFGSAPAFTSPLGSTGGKVFGEGTAAASAGGFGFGSNSSTTSFGTLAGQNAPTFGSLSQQTSGFGTQSGGFSGFGSGTGGFSFGSSNSSVQGFGGWRS</sequence>
<dbReference type="GO" id="GO:0006406">
    <property type="term" value="P:mRNA export from nucleus"/>
    <property type="evidence" value="ECO:0007669"/>
    <property type="project" value="Ensembl"/>
</dbReference>
<reference evidence="17" key="2">
    <citation type="submission" date="2025-08" db="UniProtKB">
        <authorList>
            <consortium name="Ensembl"/>
        </authorList>
    </citation>
    <scope>IDENTIFICATION</scope>
</reference>
<evidence type="ECO:0000256" key="8">
    <source>
        <dbReference type="ARBA" id="ARBA00023242"/>
    </source>
</evidence>
<dbReference type="SUPFAM" id="SSF117289">
    <property type="entry name" value="Nucleoporin domain"/>
    <property type="match status" value="1"/>
</dbReference>
<evidence type="ECO:0000256" key="10">
    <source>
        <dbReference type="ARBA" id="ARBA00063892"/>
    </source>
</evidence>
<keyword evidence="6" id="KW-0811">Translocation</keyword>
<dbReference type="GeneTree" id="ENSGT00940000153253"/>
<evidence type="ECO:0000256" key="13">
    <source>
        <dbReference type="ARBA" id="ARBA00083901"/>
    </source>
</evidence>
<comment type="subcellular location">
    <subcellularLocation>
        <location evidence="1">Nucleus</location>
        <location evidence="1">Nuclear pore complex</location>
    </subcellularLocation>
</comment>
<dbReference type="InterPro" id="IPR015943">
    <property type="entry name" value="WD40/YVTN_repeat-like_dom_sf"/>
</dbReference>
<dbReference type="Pfam" id="PF18617">
    <property type="entry name" value="Nup214_FG"/>
    <property type="match status" value="1"/>
</dbReference>
<dbReference type="FunFam" id="2.130.10.10:FF:000142">
    <property type="entry name" value="Nuclear pore complex protein Nup214"/>
    <property type="match status" value="1"/>
</dbReference>
<evidence type="ECO:0000256" key="4">
    <source>
        <dbReference type="ARBA" id="ARBA00022816"/>
    </source>
</evidence>
<dbReference type="InterPro" id="IPR041553">
    <property type="entry name" value="Nup214_FG"/>
</dbReference>
<keyword evidence="4" id="KW-0509">mRNA transport</keyword>
<dbReference type="GO" id="GO:0051726">
    <property type="term" value="P:regulation of cell cycle"/>
    <property type="evidence" value="ECO:0007669"/>
    <property type="project" value="Ensembl"/>
</dbReference>
<dbReference type="GO" id="GO:0008139">
    <property type="term" value="F:nuclear localization sequence binding"/>
    <property type="evidence" value="ECO:0007669"/>
    <property type="project" value="TreeGrafter"/>
</dbReference>
<feature type="region of interest" description="Disordered" evidence="14">
    <location>
        <begin position="488"/>
        <end position="510"/>
    </location>
</feature>
<dbReference type="eggNOG" id="KOG3630">
    <property type="taxonomic scope" value="Eukaryota"/>
</dbReference>
<dbReference type="GO" id="GO:0006611">
    <property type="term" value="P:protein export from nucleus"/>
    <property type="evidence" value="ECO:0007669"/>
    <property type="project" value="Ensembl"/>
</dbReference>
<evidence type="ECO:0000256" key="3">
    <source>
        <dbReference type="ARBA" id="ARBA00022737"/>
    </source>
</evidence>
<accession>G1P3G0</accession>
<feature type="compositionally biased region" description="Low complexity" evidence="14">
    <location>
        <begin position="1464"/>
        <end position="1526"/>
    </location>
</feature>
<keyword evidence="2" id="KW-0813">Transport</keyword>
<keyword evidence="8" id="KW-0539">Nucleus</keyword>
<dbReference type="Pfam" id="PF16755">
    <property type="entry name" value="Beta-prop_NUP159_NUP214"/>
    <property type="match status" value="1"/>
</dbReference>
<keyword evidence="3" id="KW-0677">Repeat</keyword>
<evidence type="ECO:0000256" key="9">
    <source>
        <dbReference type="ARBA" id="ARBA00055090"/>
    </source>
</evidence>
<dbReference type="HOGENOM" id="CLU_001606_0_0_1"/>
<feature type="compositionally biased region" description="Low complexity" evidence="14">
    <location>
        <begin position="627"/>
        <end position="647"/>
    </location>
</feature>
<feature type="region of interest" description="Disordered" evidence="14">
    <location>
        <begin position="552"/>
        <end position="571"/>
    </location>
</feature>
<dbReference type="GO" id="GO:0046822">
    <property type="term" value="P:regulation of nucleocytoplasmic transport"/>
    <property type="evidence" value="ECO:0007669"/>
    <property type="project" value="Ensembl"/>
</dbReference>
<evidence type="ECO:0000256" key="5">
    <source>
        <dbReference type="ARBA" id="ARBA00022927"/>
    </source>
</evidence>
<keyword evidence="5" id="KW-0653">Protein transport</keyword>
<feature type="compositionally biased region" description="Polar residues" evidence="14">
    <location>
        <begin position="1231"/>
        <end position="1250"/>
    </location>
</feature>
<evidence type="ECO:0000313" key="18">
    <source>
        <dbReference type="Proteomes" id="UP000001074"/>
    </source>
</evidence>
<evidence type="ECO:0000256" key="14">
    <source>
        <dbReference type="SAM" id="MobiDB-lite"/>
    </source>
</evidence>
<dbReference type="Proteomes" id="UP000001074">
    <property type="component" value="Unassembled WGS sequence"/>
</dbReference>
<dbReference type="PANTHER" id="PTHR23193">
    <property type="entry name" value="NUCLEAR PORE COMPLEX PROTEIN NUP"/>
    <property type="match status" value="1"/>
</dbReference>
<evidence type="ECO:0000256" key="1">
    <source>
        <dbReference type="ARBA" id="ARBA00004567"/>
    </source>
</evidence>
<dbReference type="InterPro" id="IPR026054">
    <property type="entry name" value="Nucleoporin"/>
</dbReference>
<evidence type="ECO:0000259" key="15">
    <source>
        <dbReference type="Pfam" id="PF16755"/>
    </source>
</evidence>
<feature type="region of interest" description="Disordered" evidence="14">
    <location>
        <begin position="415"/>
        <end position="457"/>
    </location>
</feature>
<dbReference type="FunCoup" id="G1P3G0">
    <property type="interactions" value="3044"/>
</dbReference>
<dbReference type="STRING" id="59463.ENSMLUP00000004455"/>
<dbReference type="EMBL" id="AAPE02052691">
    <property type="status" value="NOT_ANNOTATED_CDS"/>
    <property type="molecule type" value="Genomic_DNA"/>
</dbReference>
<name>G1P3G0_MYOLU</name>
<protein>
    <recommendedName>
        <fullName evidence="11">Nuclear pore complex protein Nup214</fullName>
    </recommendedName>
    <alternativeName>
        <fullName evidence="13">214 kDa nucleoporin</fullName>
    </alternativeName>
    <alternativeName>
        <fullName evidence="12">Nucleoporin Nup214</fullName>
    </alternativeName>
</protein>
<feature type="compositionally biased region" description="Polar residues" evidence="14">
    <location>
        <begin position="1153"/>
        <end position="1165"/>
    </location>
</feature>
<feature type="region of interest" description="Disordered" evidence="14">
    <location>
        <begin position="1341"/>
        <end position="1365"/>
    </location>
</feature>